<evidence type="ECO:0000313" key="3">
    <source>
        <dbReference type="Proteomes" id="UP000245370"/>
    </source>
</evidence>
<feature type="domain" description="SiaC family regulatory phosphoprotein" evidence="1">
    <location>
        <begin position="7"/>
        <end position="123"/>
    </location>
</feature>
<comment type="caution">
    <text evidence="2">The sequence shown here is derived from an EMBL/GenBank/DDBJ whole genome shotgun (WGS) entry which is preliminary data.</text>
</comment>
<name>A0A2U2X1A1_9FLAO</name>
<reference evidence="2 3" key="1">
    <citation type="submission" date="2018-05" db="EMBL/GenBank/DDBJ databases">
        <title>Brumimicrobium oceani sp. nov., isolated from coastal sediment.</title>
        <authorList>
            <person name="Kou Y."/>
        </authorList>
    </citation>
    <scope>NUCLEOTIDE SEQUENCE [LARGE SCALE GENOMIC DNA]</scope>
    <source>
        <strain evidence="2 3">C305</strain>
    </source>
</reference>
<dbReference type="AlphaFoldDB" id="A0A2U2X1A1"/>
<sequence>MENINLEATPKTPRVTFSFEKGNLELLGRSIPENSVEFYEPLNNWIASYGESPQEITTFDVKLEYFNTSSSKCLLDLFKMLESINEKGTEVRVNWYFEKDDGDIEEAGEDYQAIVALPFTMIEVEEI</sequence>
<accession>A0A2U2X1A1</accession>
<gene>
    <name evidence="2" type="ORF">DIT68_14630</name>
</gene>
<evidence type="ECO:0000259" key="1">
    <source>
        <dbReference type="Pfam" id="PF09345"/>
    </source>
</evidence>
<dbReference type="OrthoDB" id="5297629at2"/>
<dbReference type="RefSeq" id="WP_109360569.1">
    <property type="nucleotide sequence ID" value="NZ_QFRJ01000016.1"/>
</dbReference>
<reference evidence="2 3" key="2">
    <citation type="submission" date="2018-05" db="EMBL/GenBank/DDBJ databases">
        <authorList>
            <person name="Lanie J.A."/>
            <person name="Ng W.-L."/>
            <person name="Kazmierczak K.M."/>
            <person name="Andrzejewski T.M."/>
            <person name="Davidsen T.M."/>
            <person name="Wayne K.J."/>
            <person name="Tettelin H."/>
            <person name="Glass J.I."/>
            <person name="Rusch D."/>
            <person name="Podicherti R."/>
            <person name="Tsui H.-C.T."/>
            <person name="Winkler M.E."/>
        </authorList>
    </citation>
    <scope>NUCLEOTIDE SEQUENCE [LARGE SCALE GENOMIC DNA]</scope>
    <source>
        <strain evidence="2 3">C305</strain>
    </source>
</reference>
<organism evidence="2 3">
    <name type="scientific">Brumimicrobium oceani</name>
    <dbReference type="NCBI Taxonomy" id="2100725"/>
    <lineage>
        <taxon>Bacteria</taxon>
        <taxon>Pseudomonadati</taxon>
        <taxon>Bacteroidota</taxon>
        <taxon>Flavobacteriia</taxon>
        <taxon>Flavobacteriales</taxon>
        <taxon>Crocinitomicaceae</taxon>
        <taxon>Brumimicrobium</taxon>
    </lineage>
</organism>
<keyword evidence="3" id="KW-1185">Reference proteome</keyword>
<dbReference type="Pfam" id="PF09345">
    <property type="entry name" value="SiaC"/>
    <property type="match status" value="1"/>
</dbReference>
<protein>
    <submittedName>
        <fullName evidence="2">Nuclear pore complex subunit</fullName>
    </submittedName>
</protein>
<evidence type="ECO:0000313" key="2">
    <source>
        <dbReference type="EMBL" id="PWH81561.1"/>
    </source>
</evidence>
<proteinExistence type="predicted"/>
<dbReference type="Proteomes" id="UP000245370">
    <property type="component" value="Unassembled WGS sequence"/>
</dbReference>
<dbReference type="InterPro" id="IPR018530">
    <property type="entry name" value="SiaC"/>
</dbReference>
<dbReference type="EMBL" id="QFRJ01000016">
    <property type="protein sequence ID" value="PWH81561.1"/>
    <property type="molecule type" value="Genomic_DNA"/>
</dbReference>